<sequence>MMHDMIVNQPVIEAERFVLRPLRRSDQGLIEHYASDRTLARMTTSIPHPLPPGVTEAFIARSHSEDRVEDVWALDGTGHENAEVMGVISLERVSEDQAEIGYWVAPPFWNMGFASEAVRTLIAANPLGSKTLFASVFQDNAASARVLTNAGFQYLGDAENFSVARNAPVPTWTYSLKLD</sequence>
<keyword evidence="3" id="KW-1185">Reference proteome</keyword>
<dbReference type="PROSITE" id="PS51186">
    <property type="entry name" value="GNAT"/>
    <property type="match status" value="1"/>
</dbReference>
<dbReference type="AlphaFoldDB" id="A0A0N7MBF6"/>
<protein>
    <recommendedName>
        <fullName evidence="1">N-acetyltransferase domain-containing protein</fullName>
    </recommendedName>
</protein>
<proteinExistence type="predicted"/>
<dbReference type="EMBL" id="CYUE01000012">
    <property type="protein sequence ID" value="CUK25272.1"/>
    <property type="molecule type" value="Genomic_DNA"/>
</dbReference>
<dbReference type="OrthoDB" id="9804153at2"/>
<dbReference type="Proteomes" id="UP000051184">
    <property type="component" value="Unassembled WGS sequence"/>
</dbReference>
<evidence type="ECO:0000259" key="1">
    <source>
        <dbReference type="PROSITE" id="PS51186"/>
    </source>
</evidence>
<dbReference type="SUPFAM" id="SSF55729">
    <property type="entry name" value="Acyl-CoA N-acyltransferases (Nat)"/>
    <property type="match status" value="1"/>
</dbReference>
<dbReference type="Pfam" id="PF13302">
    <property type="entry name" value="Acetyltransf_3"/>
    <property type="match status" value="1"/>
</dbReference>
<gene>
    <name evidence="2" type="ORF">TA5114_01065</name>
</gene>
<dbReference type="InterPro" id="IPR016181">
    <property type="entry name" value="Acyl_CoA_acyltransferase"/>
</dbReference>
<feature type="domain" description="N-acetyltransferase" evidence="1">
    <location>
        <begin position="37"/>
        <end position="179"/>
    </location>
</feature>
<evidence type="ECO:0000313" key="3">
    <source>
        <dbReference type="Proteomes" id="UP000051184"/>
    </source>
</evidence>
<dbReference type="GO" id="GO:0016747">
    <property type="term" value="F:acyltransferase activity, transferring groups other than amino-acyl groups"/>
    <property type="evidence" value="ECO:0007669"/>
    <property type="project" value="InterPro"/>
</dbReference>
<dbReference type="RefSeq" id="WP_058314256.1">
    <property type="nucleotide sequence ID" value="NZ_CYTO01000024.1"/>
</dbReference>
<dbReference type="InterPro" id="IPR051531">
    <property type="entry name" value="N-acetyltransferase"/>
</dbReference>
<dbReference type="Gene3D" id="3.40.630.30">
    <property type="match status" value="1"/>
</dbReference>
<evidence type="ECO:0000313" key="2">
    <source>
        <dbReference type="EMBL" id="CUK25272.1"/>
    </source>
</evidence>
<organism evidence="2 3">
    <name type="scientific">Cognatishimia activa</name>
    <dbReference type="NCBI Taxonomy" id="1715691"/>
    <lineage>
        <taxon>Bacteria</taxon>
        <taxon>Pseudomonadati</taxon>
        <taxon>Pseudomonadota</taxon>
        <taxon>Alphaproteobacteria</taxon>
        <taxon>Rhodobacterales</taxon>
        <taxon>Paracoccaceae</taxon>
        <taxon>Cognatishimia</taxon>
    </lineage>
</organism>
<accession>A0A0N7MBF6</accession>
<name>A0A0N7MBF6_9RHOB</name>
<reference evidence="3" key="1">
    <citation type="submission" date="2015-09" db="EMBL/GenBank/DDBJ databases">
        <authorList>
            <person name="Rodrigo-Torres Lidia"/>
            <person name="Arahal R.David."/>
        </authorList>
    </citation>
    <scope>NUCLEOTIDE SEQUENCE [LARGE SCALE GENOMIC DNA]</scope>
    <source>
        <strain evidence="3">CECT 5114</strain>
    </source>
</reference>
<dbReference type="InterPro" id="IPR000182">
    <property type="entry name" value="GNAT_dom"/>
</dbReference>
<dbReference type="PANTHER" id="PTHR43792">
    <property type="entry name" value="GNAT FAMILY, PUTATIVE (AFU_ORTHOLOGUE AFUA_3G00765)-RELATED-RELATED"/>
    <property type="match status" value="1"/>
</dbReference>
<dbReference type="STRING" id="1715691.TA5113_02866"/>